<reference evidence="8" key="1">
    <citation type="submission" date="2021-03" db="EMBL/GenBank/DDBJ databases">
        <title>novel species isolated from a fishpond in China.</title>
        <authorList>
            <person name="Lu H."/>
            <person name="Cai Z."/>
        </authorList>
    </citation>
    <scope>NUCLEOTIDE SEQUENCE</scope>
    <source>
        <strain evidence="8">JCM 30855</strain>
    </source>
</reference>
<dbReference type="RefSeq" id="WP_206573903.1">
    <property type="nucleotide sequence ID" value="NZ_JAFKCV010000005.1"/>
</dbReference>
<comment type="caution">
    <text evidence="8">The sequence shown here is derived from an EMBL/GenBank/DDBJ whole genome shotgun (WGS) entry which is preliminary data.</text>
</comment>
<dbReference type="PANTHER" id="PTHR24302:SF15">
    <property type="entry name" value="FATTY-ACID PEROXYGENASE"/>
    <property type="match status" value="1"/>
</dbReference>
<dbReference type="AlphaFoldDB" id="A0A939IR65"/>
<evidence type="ECO:0000313" key="8">
    <source>
        <dbReference type="EMBL" id="MBN7825794.1"/>
    </source>
</evidence>
<dbReference type="GO" id="GO:0020037">
    <property type="term" value="F:heme binding"/>
    <property type="evidence" value="ECO:0007669"/>
    <property type="project" value="InterPro"/>
</dbReference>
<keyword evidence="4" id="KW-0560">Oxidoreductase</keyword>
<keyword evidence="3 6" id="KW-0479">Metal-binding</keyword>
<keyword evidence="5 6" id="KW-0408">Iron</keyword>
<feature type="compositionally biased region" description="Basic and acidic residues" evidence="7">
    <location>
        <begin position="408"/>
        <end position="425"/>
    </location>
</feature>
<dbReference type="SUPFAM" id="SSF48264">
    <property type="entry name" value="Cytochrome P450"/>
    <property type="match status" value="1"/>
</dbReference>
<dbReference type="InterPro" id="IPR001128">
    <property type="entry name" value="Cyt_P450"/>
</dbReference>
<name>A0A939IR65_9ALTE</name>
<evidence type="ECO:0000256" key="5">
    <source>
        <dbReference type="ARBA" id="ARBA00023004"/>
    </source>
</evidence>
<dbReference type="EMBL" id="JAFKCV010000005">
    <property type="protein sequence ID" value="MBN7825794.1"/>
    <property type="molecule type" value="Genomic_DNA"/>
</dbReference>
<comment type="cofactor">
    <cofactor evidence="6">
        <name>heme</name>
        <dbReference type="ChEBI" id="CHEBI:30413"/>
    </cofactor>
</comment>
<gene>
    <name evidence="8" type="ORF">J0A66_11210</name>
</gene>
<dbReference type="InterPro" id="IPR002401">
    <property type="entry name" value="Cyt_P450_E_grp-I"/>
</dbReference>
<evidence type="ECO:0000256" key="3">
    <source>
        <dbReference type="ARBA" id="ARBA00022723"/>
    </source>
</evidence>
<evidence type="ECO:0000256" key="2">
    <source>
        <dbReference type="ARBA" id="ARBA00022617"/>
    </source>
</evidence>
<dbReference type="GO" id="GO:0016705">
    <property type="term" value="F:oxidoreductase activity, acting on paired donors, with incorporation or reduction of molecular oxygen"/>
    <property type="evidence" value="ECO:0007669"/>
    <property type="project" value="InterPro"/>
</dbReference>
<sequence>MDIILGMMRDPYRHISKKCKRLGSDLFETHFMMQKAICMKGANATALFYQNSRFCRRNAMPEPVLATLFGKGGVQGMDDKPHQHRKQLFMSFMDEHSLAQLTRLFEKQWLQWAEQADDQQEYVLYGVLQEVIARAACQWAGVTLHEASAQRHIRDLVLMYDQDGARGLGHFRARRARTRAEKWMAGVIEDYRQQPPQPFPLSAIAHHRDQDHQLLSLDVAAVEALNLLRPIVAVSVYILDCAHALHGQAQLKPQLLEDDQLLDSFIQEVRRFYPFFPVLLARVRDTFVWKEITFEKDMRVILDVYGTNHDKALWQNPDQFRADRFVNWTPNPYTCIPQGGGNPHLGHRCPGEAITLNLMKAAVRLLCQRLEYQVPEQDLDLDWRRLPALPKDKMRITGVRLNSQGRVHPLDRPPQRDDWARRARA</sequence>
<evidence type="ECO:0000313" key="9">
    <source>
        <dbReference type="Proteomes" id="UP000664654"/>
    </source>
</evidence>
<organism evidence="8 9">
    <name type="scientific">Bowmanella dokdonensis</name>
    <dbReference type="NCBI Taxonomy" id="751969"/>
    <lineage>
        <taxon>Bacteria</taxon>
        <taxon>Pseudomonadati</taxon>
        <taxon>Pseudomonadota</taxon>
        <taxon>Gammaproteobacteria</taxon>
        <taxon>Alteromonadales</taxon>
        <taxon>Alteromonadaceae</taxon>
        <taxon>Bowmanella</taxon>
    </lineage>
</organism>
<dbReference type="GO" id="GO:0004497">
    <property type="term" value="F:monooxygenase activity"/>
    <property type="evidence" value="ECO:0007669"/>
    <property type="project" value="InterPro"/>
</dbReference>
<keyword evidence="2 6" id="KW-0349">Heme</keyword>
<evidence type="ECO:0000256" key="7">
    <source>
        <dbReference type="SAM" id="MobiDB-lite"/>
    </source>
</evidence>
<proteinExistence type="inferred from homology"/>
<feature type="binding site" description="axial binding residue" evidence="6">
    <location>
        <position position="349"/>
    </location>
    <ligand>
        <name>heme</name>
        <dbReference type="ChEBI" id="CHEBI:30413"/>
    </ligand>
    <ligandPart>
        <name>Fe</name>
        <dbReference type="ChEBI" id="CHEBI:18248"/>
    </ligandPart>
</feature>
<dbReference type="Pfam" id="PF00067">
    <property type="entry name" value="p450"/>
    <property type="match status" value="1"/>
</dbReference>
<protein>
    <submittedName>
        <fullName evidence="8">Cytochrome P450</fullName>
    </submittedName>
</protein>
<dbReference type="Proteomes" id="UP000664654">
    <property type="component" value="Unassembled WGS sequence"/>
</dbReference>
<evidence type="ECO:0000256" key="1">
    <source>
        <dbReference type="ARBA" id="ARBA00010617"/>
    </source>
</evidence>
<dbReference type="PANTHER" id="PTHR24302">
    <property type="entry name" value="CYTOCHROME P450 FAMILY 3"/>
    <property type="match status" value="1"/>
</dbReference>
<comment type="similarity">
    <text evidence="1">Belongs to the cytochrome P450 family.</text>
</comment>
<dbReference type="GO" id="GO:0005506">
    <property type="term" value="F:iron ion binding"/>
    <property type="evidence" value="ECO:0007669"/>
    <property type="project" value="InterPro"/>
</dbReference>
<keyword evidence="9" id="KW-1185">Reference proteome</keyword>
<dbReference type="InterPro" id="IPR036396">
    <property type="entry name" value="Cyt_P450_sf"/>
</dbReference>
<dbReference type="Gene3D" id="1.10.630.10">
    <property type="entry name" value="Cytochrome P450"/>
    <property type="match status" value="1"/>
</dbReference>
<feature type="region of interest" description="Disordered" evidence="7">
    <location>
        <begin position="401"/>
        <end position="425"/>
    </location>
</feature>
<dbReference type="InterPro" id="IPR050705">
    <property type="entry name" value="Cytochrome_P450_3A"/>
</dbReference>
<dbReference type="PRINTS" id="PR00463">
    <property type="entry name" value="EP450I"/>
</dbReference>
<accession>A0A939IR65</accession>
<evidence type="ECO:0000256" key="6">
    <source>
        <dbReference type="PIRSR" id="PIRSR602401-1"/>
    </source>
</evidence>
<dbReference type="CDD" id="cd11067">
    <property type="entry name" value="CYP152"/>
    <property type="match status" value="1"/>
</dbReference>
<evidence type="ECO:0000256" key="4">
    <source>
        <dbReference type="ARBA" id="ARBA00023002"/>
    </source>
</evidence>